<evidence type="ECO:0000256" key="1">
    <source>
        <dbReference type="SAM" id="MobiDB-lite"/>
    </source>
</evidence>
<evidence type="ECO:0000313" key="3">
    <source>
        <dbReference type="Proteomes" id="UP000192578"/>
    </source>
</evidence>
<organism evidence="2 3">
    <name type="scientific">Hypsibius exemplaris</name>
    <name type="common">Freshwater tardigrade</name>
    <dbReference type="NCBI Taxonomy" id="2072580"/>
    <lineage>
        <taxon>Eukaryota</taxon>
        <taxon>Metazoa</taxon>
        <taxon>Ecdysozoa</taxon>
        <taxon>Tardigrada</taxon>
        <taxon>Eutardigrada</taxon>
        <taxon>Parachela</taxon>
        <taxon>Hypsibioidea</taxon>
        <taxon>Hypsibiidae</taxon>
        <taxon>Hypsibius</taxon>
    </lineage>
</organism>
<feature type="compositionally biased region" description="Basic and acidic residues" evidence="1">
    <location>
        <begin position="1"/>
        <end position="11"/>
    </location>
</feature>
<feature type="non-terminal residue" evidence="2">
    <location>
        <position position="1"/>
    </location>
</feature>
<proteinExistence type="predicted"/>
<sequence>ADHSLPEESRRPPLYWPEDAVGQRANATLKMPEKKRLESSQMNPKPMVVLRLRWCETTV</sequence>
<gene>
    <name evidence="2" type="ORF">BV898_19630</name>
</gene>
<feature type="region of interest" description="Disordered" evidence="1">
    <location>
        <begin position="1"/>
        <end position="23"/>
    </location>
</feature>
<protein>
    <submittedName>
        <fullName evidence="2">Uncharacterized protein</fullName>
    </submittedName>
</protein>
<dbReference type="Proteomes" id="UP000192578">
    <property type="component" value="Unassembled WGS sequence"/>
</dbReference>
<reference evidence="3" key="1">
    <citation type="submission" date="2017-01" db="EMBL/GenBank/DDBJ databases">
        <title>Comparative genomics of anhydrobiosis in the tardigrade Hypsibius dujardini.</title>
        <authorList>
            <person name="Yoshida Y."/>
            <person name="Koutsovoulos G."/>
            <person name="Laetsch D."/>
            <person name="Stevens L."/>
            <person name="Kumar S."/>
            <person name="Horikawa D."/>
            <person name="Ishino K."/>
            <person name="Komine S."/>
            <person name="Tomita M."/>
            <person name="Blaxter M."/>
            <person name="Arakawa K."/>
        </authorList>
    </citation>
    <scope>NUCLEOTIDE SEQUENCE [LARGE SCALE GENOMIC DNA]</scope>
    <source>
        <strain evidence="3">Z151</strain>
    </source>
</reference>
<comment type="caution">
    <text evidence="2">The sequence shown here is derived from an EMBL/GenBank/DDBJ whole genome shotgun (WGS) entry which is preliminary data.</text>
</comment>
<accession>A0A9X6NJG1</accession>
<dbReference type="AlphaFoldDB" id="A0A9X6NJG1"/>
<evidence type="ECO:0000313" key="2">
    <source>
        <dbReference type="EMBL" id="OWA55242.1"/>
    </source>
</evidence>
<name>A0A9X6NJG1_HYPEX</name>
<dbReference type="EMBL" id="MTYJ01000601">
    <property type="protein sequence ID" value="OWA55242.1"/>
    <property type="molecule type" value="Genomic_DNA"/>
</dbReference>
<keyword evidence="3" id="KW-1185">Reference proteome</keyword>